<dbReference type="AlphaFoldDB" id="A0A087DCS2"/>
<organism evidence="2 3">
    <name type="scientific">Bifidobacterium saguini DSM 23967</name>
    <dbReference type="NCBI Taxonomy" id="1437607"/>
    <lineage>
        <taxon>Bacteria</taxon>
        <taxon>Bacillati</taxon>
        <taxon>Actinomycetota</taxon>
        <taxon>Actinomycetes</taxon>
        <taxon>Bifidobacteriales</taxon>
        <taxon>Bifidobacteriaceae</taxon>
        <taxon>Bifidobacterium</taxon>
    </lineage>
</organism>
<evidence type="ECO:0000313" key="3">
    <source>
        <dbReference type="Proteomes" id="UP000029066"/>
    </source>
</evidence>
<dbReference type="EMBL" id="JGZN01000005">
    <property type="protein sequence ID" value="KFI93322.1"/>
    <property type="molecule type" value="Genomic_DNA"/>
</dbReference>
<accession>A0A087DCS2</accession>
<dbReference type="RefSeq" id="WP_033889991.1">
    <property type="nucleotide sequence ID" value="NZ_JDUT01000005.1"/>
</dbReference>
<comment type="caution">
    <text evidence="2">The sequence shown here is derived from an EMBL/GenBank/DDBJ whole genome shotgun (WGS) entry which is preliminary data.</text>
</comment>
<feature type="region of interest" description="Disordered" evidence="1">
    <location>
        <begin position="266"/>
        <end position="297"/>
    </location>
</feature>
<proteinExistence type="predicted"/>
<dbReference type="Proteomes" id="UP000029066">
    <property type="component" value="Unassembled WGS sequence"/>
</dbReference>
<feature type="compositionally biased region" description="Basic and acidic residues" evidence="1">
    <location>
        <begin position="275"/>
        <end position="287"/>
    </location>
</feature>
<reference evidence="2 3" key="1">
    <citation type="submission" date="2014-03" db="EMBL/GenBank/DDBJ databases">
        <title>Genomics of Bifidobacteria.</title>
        <authorList>
            <person name="Ventura M."/>
            <person name="Milani C."/>
            <person name="Lugli G.A."/>
        </authorList>
    </citation>
    <scope>NUCLEOTIDE SEQUENCE [LARGE SCALE GENOMIC DNA]</scope>
    <source>
        <strain evidence="2 3">DSM 23967</strain>
    </source>
</reference>
<sequence length="297" mass="34283">MSIDSGKPDASGNKVITHRVSIYDSPGRHEIQQLDRINTRYGTEFRVMRFRQPHKNADDRWNCQFQLPTLLTCQGETERERGYPIRRMFDLRYVRAQVQLGRRNSYALLSMNALMSTQPHPVEEPITQQVDWALALEDVQRAHLLIADGEDIAMPYLYALVERRSKLVFPISIRCDIVIRIGTVDELQRPYWVQCSASTLSDHASSPMMEITTQLPHSESEPASYEHHFSSAEARDSEILKYLAKDSALLRRELLQRNSERFRIVREGVTSLRADNPEHPQDGRELTSESTSNTKEE</sequence>
<dbReference type="OrthoDB" id="3230851at2"/>
<dbReference type="STRING" id="1437607.BISA_1408"/>
<evidence type="ECO:0000256" key="1">
    <source>
        <dbReference type="SAM" id="MobiDB-lite"/>
    </source>
</evidence>
<evidence type="ECO:0000313" key="2">
    <source>
        <dbReference type="EMBL" id="KFI93322.1"/>
    </source>
</evidence>
<gene>
    <name evidence="2" type="ORF">BISA_1408</name>
</gene>
<feature type="compositionally biased region" description="Polar residues" evidence="1">
    <location>
        <begin position="288"/>
        <end position="297"/>
    </location>
</feature>
<name>A0A087DCS2_9BIFI</name>
<protein>
    <submittedName>
        <fullName evidence="2">Uncharacterized protein</fullName>
    </submittedName>
</protein>